<comment type="caution">
    <text evidence="9">Lacks conserved residue(s) required for the propagation of feature annotation.</text>
</comment>
<dbReference type="PRINTS" id="PR00371">
    <property type="entry name" value="FPNCR"/>
</dbReference>
<dbReference type="InterPro" id="IPR017927">
    <property type="entry name" value="FAD-bd_FR_type"/>
</dbReference>
<feature type="binding site" evidence="9">
    <location>
        <begin position="417"/>
        <end position="420"/>
    </location>
    <ligand>
        <name>FAD</name>
        <dbReference type="ChEBI" id="CHEBI:57692"/>
    </ligand>
</feature>
<dbReference type="InterPro" id="IPR023173">
    <property type="entry name" value="NADPH_Cyt_P450_Rdtase_alpha"/>
</dbReference>
<dbReference type="PANTHER" id="PTHR19384:SF10">
    <property type="entry name" value="NADPH-DEPENDENT DIFLAVIN OXIDOREDUCTASE 1"/>
    <property type="match status" value="1"/>
</dbReference>
<keyword evidence="13" id="KW-1185">Reference proteome</keyword>
<evidence type="ECO:0000256" key="4">
    <source>
        <dbReference type="ARBA" id="ARBA00022630"/>
    </source>
</evidence>
<dbReference type="Pfam" id="PF00258">
    <property type="entry name" value="Flavodoxin_1"/>
    <property type="match status" value="1"/>
</dbReference>
<dbReference type="PROSITE" id="PS51384">
    <property type="entry name" value="FAD_FR"/>
    <property type="match status" value="1"/>
</dbReference>
<feature type="binding site" evidence="9">
    <location>
        <position position="498"/>
    </location>
    <ligand>
        <name>NADP(+)</name>
        <dbReference type="ChEBI" id="CHEBI:58349"/>
    </ligand>
</feature>
<feature type="binding site" evidence="9">
    <location>
        <position position="387"/>
    </location>
    <ligand>
        <name>FAD</name>
        <dbReference type="ChEBI" id="CHEBI:57692"/>
    </ligand>
</feature>
<comment type="subunit">
    <text evidence="9">Interacts with DRE2; as part of the cytosolic iron-sulfur (Fe-S) protein assembly (CIA) machinery.</text>
</comment>
<dbReference type="SUPFAM" id="SSF52343">
    <property type="entry name" value="Ferredoxin reductase-like, C-terminal NADP-linked domain"/>
    <property type="match status" value="1"/>
</dbReference>
<feature type="binding site" evidence="9">
    <location>
        <begin position="456"/>
        <end position="459"/>
    </location>
    <ligand>
        <name>FAD</name>
        <dbReference type="ChEBI" id="CHEBI:57692"/>
    </ligand>
</feature>
<evidence type="ECO:0000313" key="12">
    <source>
        <dbReference type="EMBL" id="KAL2055608.1"/>
    </source>
</evidence>
<dbReference type="InterPro" id="IPR039261">
    <property type="entry name" value="FNR_nucleotide-bd"/>
</dbReference>
<evidence type="ECO:0000256" key="3">
    <source>
        <dbReference type="ARBA" id="ARBA00022490"/>
    </source>
</evidence>
<comment type="caution">
    <text evidence="12">The sequence shown here is derived from an EMBL/GenBank/DDBJ whole genome shotgun (WGS) entry which is preliminary data.</text>
</comment>
<dbReference type="SUPFAM" id="SSF63380">
    <property type="entry name" value="Riboflavin synthase domain-like"/>
    <property type="match status" value="1"/>
</dbReference>
<dbReference type="Proteomes" id="UP001590951">
    <property type="component" value="Unassembled WGS sequence"/>
</dbReference>
<sequence length="654" mass="74093">MVMKDQPRDVSALVAYGSETGNAYDYAEEIGRFLERIRFSTHVSKLDAIKTPSLRHYSILIFVTSTTGQGDLPINARLFWKSLLRKKLPPTYLQDVQFSTFGLGDSSYPKFNWAARKLHKRLVQLGANEICPRGEADEQHEEGLDATFVPWSTDLRQHLLTKFPLPDGISPIPEEVFLEPKWKLVLRSCVISHPADALANGDHEAPPPAFEDTEPRYETEPAQTVNANASIESANRGIPVKLDVNRRVTSDNHWQDVRHLVFTSHVPVDYGPGYVLAIYPKNLPEEVDQLLKQMDWTDVADRPISFTPTRLTDGGSLYPSPPISLSGTSTTMRTLLTEHLDLTAIPRRSFFSLVAHFTDDQFHKDRLLEFTKPEYIDELYDYTTRPRRSILEVLQEFESVKIPWQWAASVLPELRGRQFSIASGGQLKKTREGNARFELLVAIVKYKTVIKKIREGVCTRYLAALSVGTRINVSLQKGGLATTKAEAKRPVVMIGPGTGVAPMRALAWERLQWLQEMRAQDEAKTNGQANGKPSIGESFLFFGCRNESADYFYRDEWQVLRDQAPFEIFPAFSRDQHQKIYVQDAIRQQGPTVHRLLSVLNGTVCVCGSSGKMPQAVRAALIDVFEKCGHTERDAAEWSLERLEKEGRYKQETW</sequence>
<evidence type="ECO:0000259" key="11">
    <source>
        <dbReference type="PROSITE" id="PS51384"/>
    </source>
</evidence>
<evidence type="ECO:0000256" key="7">
    <source>
        <dbReference type="ARBA" id="ARBA00022857"/>
    </source>
</evidence>
<comment type="cofactor">
    <cofactor evidence="2 9">
        <name>FAD</name>
        <dbReference type="ChEBI" id="CHEBI:57692"/>
    </cofactor>
</comment>
<proteinExistence type="inferred from homology"/>
<gene>
    <name evidence="9" type="primary">TAH18</name>
    <name evidence="12" type="ORF">ABVK25_003850</name>
</gene>
<reference evidence="12 13" key="1">
    <citation type="submission" date="2024-09" db="EMBL/GenBank/DDBJ databases">
        <title>Rethinking Asexuality: The Enigmatic Case of Functional Sexual Genes in Lepraria (Stereocaulaceae).</title>
        <authorList>
            <person name="Doellman M."/>
            <person name="Sun Y."/>
            <person name="Barcenas-Pena A."/>
            <person name="Lumbsch H.T."/>
            <person name="Grewe F."/>
        </authorList>
    </citation>
    <scope>NUCLEOTIDE SEQUENCE [LARGE SCALE GENOMIC DNA]</scope>
    <source>
        <strain evidence="12 13">Grewe 0041</strain>
    </source>
</reference>
<evidence type="ECO:0000313" key="13">
    <source>
        <dbReference type="Proteomes" id="UP001590951"/>
    </source>
</evidence>
<feature type="binding site" evidence="9">
    <location>
        <begin position="65"/>
        <end position="68"/>
    </location>
    <ligand>
        <name>FMN</name>
        <dbReference type="ChEBI" id="CHEBI:58210"/>
    </ligand>
</feature>
<dbReference type="InterPro" id="IPR001709">
    <property type="entry name" value="Flavoprot_Pyr_Nucl_cyt_Rdtase"/>
</dbReference>
<dbReference type="InterPro" id="IPR001094">
    <property type="entry name" value="Flavdoxin-like"/>
</dbReference>
<protein>
    <recommendedName>
        <fullName evidence="9">NADPH-dependent diflavin oxidoreductase 1</fullName>
        <ecNumber evidence="9">1.18.1.-</ecNumber>
    </recommendedName>
    <alternativeName>
        <fullName evidence="9">NADPH-dependent FMN and FAD-containing oxidoreductase</fullName>
    </alternativeName>
</protein>
<feature type="binding site" evidence="9">
    <location>
        <begin position="18"/>
        <end position="23"/>
    </location>
    <ligand>
        <name>FMN</name>
        <dbReference type="ChEBI" id="CHEBI:58210"/>
    </ligand>
</feature>
<dbReference type="InterPro" id="IPR003097">
    <property type="entry name" value="CysJ-like_FAD-binding"/>
</dbReference>
<dbReference type="Gene3D" id="3.40.50.360">
    <property type="match status" value="1"/>
</dbReference>
<keyword evidence="8 9" id="KW-0560">Oxidoreductase</keyword>
<dbReference type="InterPro" id="IPR001433">
    <property type="entry name" value="OxRdtase_FAD/NAD-bd"/>
</dbReference>
<dbReference type="Gene3D" id="1.20.990.10">
    <property type="entry name" value="NADPH-cytochrome p450 Reductase, Chain A, domain 3"/>
    <property type="match status" value="1"/>
</dbReference>
<dbReference type="HAMAP" id="MF_03178">
    <property type="entry name" value="NDOR1"/>
    <property type="match status" value="1"/>
</dbReference>
<feature type="domain" description="FAD-binding FR-type" evidence="11">
    <location>
        <begin position="235"/>
        <end position="484"/>
    </location>
</feature>
<keyword evidence="6 9" id="KW-0274">FAD</keyword>
<feature type="domain" description="Flavodoxin-like" evidence="10">
    <location>
        <begin position="12"/>
        <end position="156"/>
    </location>
</feature>
<dbReference type="Pfam" id="PF00667">
    <property type="entry name" value="FAD_binding_1"/>
    <property type="match status" value="1"/>
</dbReference>
<dbReference type="InterPro" id="IPR029039">
    <property type="entry name" value="Flavoprotein-like_sf"/>
</dbReference>
<keyword evidence="5 9" id="KW-0288">FMN</keyword>
<keyword evidence="7 9" id="KW-0521">NADP</keyword>
<dbReference type="EC" id="1.18.1.-" evidence="9"/>
<dbReference type="InterPro" id="IPR008254">
    <property type="entry name" value="Flavodoxin/NO_synth"/>
</dbReference>
<dbReference type="PRINTS" id="PR00369">
    <property type="entry name" value="FLAVODOXIN"/>
</dbReference>
<organism evidence="12 13">
    <name type="scientific">Lepraria finkii</name>
    <dbReference type="NCBI Taxonomy" id="1340010"/>
    <lineage>
        <taxon>Eukaryota</taxon>
        <taxon>Fungi</taxon>
        <taxon>Dikarya</taxon>
        <taxon>Ascomycota</taxon>
        <taxon>Pezizomycotina</taxon>
        <taxon>Lecanoromycetes</taxon>
        <taxon>OSLEUM clade</taxon>
        <taxon>Lecanoromycetidae</taxon>
        <taxon>Lecanorales</taxon>
        <taxon>Lecanorineae</taxon>
        <taxon>Stereocaulaceae</taxon>
        <taxon>Lepraria</taxon>
    </lineage>
</organism>
<feature type="binding site" evidence="9">
    <location>
        <position position="138"/>
    </location>
    <ligand>
        <name>FMN</name>
        <dbReference type="ChEBI" id="CHEBI:58210"/>
    </ligand>
</feature>
<evidence type="ECO:0000256" key="1">
    <source>
        <dbReference type="ARBA" id="ARBA00001917"/>
    </source>
</evidence>
<evidence type="ECO:0000256" key="5">
    <source>
        <dbReference type="ARBA" id="ARBA00022643"/>
    </source>
</evidence>
<comment type="subcellular location">
    <subcellularLocation>
        <location evidence="9">Cytoplasm</location>
    </subcellularLocation>
    <subcellularLocation>
        <location evidence="9">Mitochondrion</location>
    </subcellularLocation>
    <text evidence="9">Relocalizes to mitochondria after H(2)O(2) exposure.</text>
</comment>
<feature type="binding site" evidence="9">
    <location>
        <position position="654"/>
    </location>
    <ligand>
        <name>FAD</name>
        <dbReference type="ChEBI" id="CHEBI:57692"/>
    </ligand>
</feature>
<comment type="similarity">
    <text evidence="9">In the C-terminal section; belongs to the flavoprotein pyridine nucleotide cytochrome reductase family.</text>
</comment>
<dbReference type="Gene3D" id="3.40.50.80">
    <property type="entry name" value="Nucleotide-binding domain of ferredoxin-NADP reductase (FNR) module"/>
    <property type="match status" value="1"/>
</dbReference>
<evidence type="ECO:0000256" key="2">
    <source>
        <dbReference type="ARBA" id="ARBA00001974"/>
    </source>
</evidence>
<keyword evidence="9" id="KW-0496">Mitochondrion</keyword>
<comment type="cofactor">
    <cofactor evidence="1 9">
        <name>FMN</name>
        <dbReference type="ChEBI" id="CHEBI:58210"/>
    </cofactor>
</comment>
<dbReference type="PROSITE" id="PS50902">
    <property type="entry name" value="FLAVODOXIN_LIKE"/>
    <property type="match status" value="1"/>
</dbReference>
<dbReference type="Gene3D" id="2.40.30.10">
    <property type="entry name" value="Translation factors"/>
    <property type="match status" value="1"/>
</dbReference>
<comment type="catalytic activity">
    <reaction evidence="9">
        <text>2 oxidized [2Fe-2S]-[protein] + NADPH = 2 reduced [2Fe-2S]-[protein] + NADP(+) + H(+)</text>
        <dbReference type="Rhea" id="RHEA:67716"/>
        <dbReference type="Rhea" id="RHEA-COMP:17327"/>
        <dbReference type="Rhea" id="RHEA-COMP:17328"/>
        <dbReference type="ChEBI" id="CHEBI:15378"/>
        <dbReference type="ChEBI" id="CHEBI:33737"/>
        <dbReference type="ChEBI" id="CHEBI:33738"/>
        <dbReference type="ChEBI" id="CHEBI:57783"/>
        <dbReference type="ChEBI" id="CHEBI:58349"/>
    </reaction>
</comment>
<keyword evidence="4 9" id="KW-0285">Flavoprotein</keyword>
<dbReference type="Pfam" id="PF00175">
    <property type="entry name" value="NAD_binding_1"/>
    <property type="match status" value="1"/>
</dbReference>
<dbReference type="SUPFAM" id="SSF52218">
    <property type="entry name" value="Flavoproteins"/>
    <property type="match status" value="1"/>
</dbReference>
<name>A0ABR4BDT3_9LECA</name>
<dbReference type="EMBL" id="JBHFEH010000010">
    <property type="protein sequence ID" value="KAL2055608.1"/>
    <property type="molecule type" value="Genomic_DNA"/>
</dbReference>
<comment type="function">
    <text evidence="9">NADPH-dependent reductase which is a central component of the cytosolic iron-sulfur (Fe-S) protein assembly (CIA) machinery. Transfers electrons from NADPH via its FAD and FMN prosthetic groups to the [2Fe-2S] cluster of DRE2, another key component of the CIA machinery. In turn, this reduced cluster provides electrons for assembly of cytosolic iron-sulfur cluster proteins. Positively controls H(2)O(2)-induced cell death.</text>
</comment>
<evidence type="ECO:0000259" key="10">
    <source>
        <dbReference type="PROSITE" id="PS50902"/>
    </source>
</evidence>
<feature type="binding site" evidence="9">
    <location>
        <begin position="579"/>
        <end position="583"/>
    </location>
    <ligand>
        <name>NADP(+)</name>
        <dbReference type="ChEBI" id="CHEBI:58349"/>
    </ligand>
</feature>
<dbReference type="PANTHER" id="PTHR19384">
    <property type="entry name" value="NITRIC OXIDE SYNTHASE-RELATED"/>
    <property type="match status" value="1"/>
</dbReference>
<comment type="similarity">
    <text evidence="9">Belongs to the NADPH-dependent diflavin oxidoreductase NDOR1 family.</text>
</comment>
<accession>A0ABR4BDT3</accession>
<feature type="binding site" evidence="9">
    <location>
        <begin position="103"/>
        <end position="112"/>
    </location>
    <ligand>
        <name>FMN</name>
        <dbReference type="ChEBI" id="CHEBI:58210"/>
    </ligand>
</feature>
<comment type="similarity">
    <text evidence="9">In the N-terminal section; belongs to the flavodoxin family.</text>
</comment>
<dbReference type="InterPro" id="IPR017938">
    <property type="entry name" value="Riboflavin_synthase-like_b-brl"/>
</dbReference>
<evidence type="ECO:0000256" key="9">
    <source>
        <dbReference type="HAMAP-Rule" id="MF_03178"/>
    </source>
</evidence>
<evidence type="ECO:0000256" key="6">
    <source>
        <dbReference type="ARBA" id="ARBA00022827"/>
    </source>
</evidence>
<evidence type="ECO:0000256" key="8">
    <source>
        <dbReference type="ARBA" id="ARBA00023002"/>
    </source>
</evidence>
<feature type="binding site" evidence="9">
    <location>
        <begin position="573"/>
        <end position="574"/>
    </location>
    <ligand>
        <name>NADP(+)</name>
        <dbReference type="ChEBI" id="CHEBI:58349"/>
    </ligand>
</feature>
<keyword evidence="3 9" id="KW-0963">Cytoplasm</keyword>
<dbReference type="InterPro" id="IPR028879">
    <property type="entry name" value="NDOR1"/>
</dbReference>